<dbReference type="Pfam" id="PF13432">
    <property type="entry name" value="TPR_16"/>
    <property type="match status" value="1"/>
</dbReference>
<dbReference type="Proteomes" id="UP000554482">
    <property type="component" value="Unassembled WGS sequence"/>
</dbReference>
<gene>
    <name evidence="7" type="ORF">FRX31_012679</name>
</gene>
<comment type="similarity">
    <text evidence="2">Belongs to the OXA1/ALB3/YidC (TC 2.A.9.2) family.</text>
</comment>
<dbReference type="SUPFAM" id="SSF48452">
    <property type="entry name" value="TPR-like"/>
    <property type="match status" value="1"/>
</dbReference>
<evidence type="ECO:0000256" key="5">
    <source>
        <dbReference type="ARBA" id="ARBA00023136"/>
    </source>
</evidence>
<dbReference type="InterPro" id="IPR011990">
    <property type="entry name" value="TPR-like_helical_dom_sf"/>
</dbReference>
<protein>
    <submittedName>
        <fullName evidence="7">Albino3-like protein 3 protein</fullName>
    </submittedName>
</protein>
<dbReference type="CDD" id="cd20069">
    <property type="entry name" value="5TM_Oxa1-like"/>
    <property type="match status" value="1"/>
</dbReference>
<dbReference type="PANTHER" id="PTHR12428:SF65">
    <property type="entry name" value="CYTOCHROME C OXIDASE ASSEMBLY PROTEIN COX18, MITOCHONDRIAL"/>
    <property type="match status" value="1"/>
</dbReference>
<proteinExistence type="inferred from homology"/>
<sequence length="493" mass="54656">LTTKNGGGSEIVEGVISSNEWYDPFVQTVISVLDGYHSITGLPWWIVIASSTLALRMALLPLLVFQLQKMKKFAELMPKLPPPFPPPLSGKSYIKQYLFFRKEKQAIGCPSALWGLASISVQVPCFLLWMTSVRKMSMDHYPGFDCGGMLWFQNLTETPHGAWAPIFPILIAGLHFTNVQISFRMASDGKVTGILSLLAKYYKHYLDILTVPICLIGFCVPQGSLVYWLTNSSFTVVQQLSLNHPPICQKLGLPDKSTIKNEETTGTRIPETRSSGAGMECNSMKNEETATGTHEIIFSKEGMERRVSAHNLSPDELVPLSIQLLAKGNKDKAILLLRLALKKDPEYVTAMVVLGQALLGKEMLTEALECFEGAISKLLHVGHPTKDEEVDLLNIASQWAGSICIRQGKDAAGLEHLQRVAHLREPDDPKGKAHYIDGLVLLASALFRDGQKDEAAKHLRKAVAYNYDAYHEFLQQCLEDSDNVHATGDRKNP</sequence>
<evidence type="ECO:0000256" key="3">
    <source>
        <dbReference type="ARBA" id="ARBA00022692"/>
    </source>
</evidence>
<feature type="non-terminal residue" evidence="7">
    <location>
        <position position="1"/>
    </location>
</feature>
<evidence type="ECO:0000256" key="1">
    <source>
        <dbReference type="ARBA" id="ARBA00004141"/>
    </source>
</evidence>
<dbReference type="OrthoDB" id="2148490at2759"/>
<keyword evidence="8" id="KW-1185">Reference proteome</keyword>
<dbReference type="Gene3D" id="1.25.40.10">
    <property type="entry name" value="Tetratricopeptide repeat domain"/>
    <property type="match status" value="1"/>
</dbReference>
<dbReference type="GO" id="GO:0032979">
    <property type="term" value="P:protein insertion into mitochondrial inner membrane from matrix"/>
    <property type="evidence" value="ECO:0007669"/>
    <property type="project" value="TreeGrafter"/>
</dbReference>
<name>A0A7J6WL89_THATH</name>
<keyword evidence="3 6" id="KW-0812">Transmembrane</keyword>
<dbReference type="GO" id="GO:0032977">
    <property type="term" value="F:membrane insertase activity"/>
    <property type="evidence" value="ECO:0007669"/>
    <property type="project" value="InterPro"/>
</dbReference>
<dbReference type="AlphaFoldDB" id="A0A7J6WL89"/>
<evidence type="ECO:0000256" key="4">
    <source>
        <dbReference type="ARBA" id="ARBA00022989"/>
    </source>
</evidence>
<keyword evidence="5 6" id="KW-0472">Membrane</keyword>
<dbReference type="EMBL" id="JABWDY010014306">
    <property type="protein sequence ID" value="KAF5197733.1"/>
    <property type="molecule type" value="Genomic_DNA"/>
</dbReference>
<evidence type="ECO:0000313" key="8">
    <source>
        <dbReference type="Proteomes" id="UP000554482"/>
    </source>
</evidence>
<evidence type="ECO:0000313" key="7">
    <source>
        <dbReference type="EMBL" id="KAF5197733.1"/>
    </source>
</evidence>
<evidence type="ECO:0000256" key="6">
    <source>
        <dbReference type="SAM" id="Phobius"/>
    </source>
</evidence>
<reference evidence="7 8" key="1">
    <citation type="submission" date="2020-06" db="EMBL/GenBank/DDBJ databases">
        <title>Transcriptomic and genomic resources for Thalictrum thalictroides and T. hernandezii: Facilitating candidate gene discovery in an emerging model plant lineage.</title>
        <authorList>
            <person name="Arias T."/>
            <person name="Riano-Pachon D.M."/>
            <person name="Di Stilio V.S."/>
        </authorList>
    </citation>
    <scope>NUCLEOTIDE SEQUENCE [LARGE SCALE GENOMIC DNA]</scope>
    <source>
        <strain evidence="8">cv. WT478/WT964</strain>
        <tissue evidence="7">Leaves</tissue>
    </source>
</reference>
<feature type="transmembrane region" description="Helical" evidence="6">
    <location>
        <begin position="42"/>
        <end position="65"/>
    </location>
</feature>
<accession>A0A7J6WL89</accession>
<comment type="subcellular location">
    <subcellularLocation>
        <location evidence="1">Membrane</location>
        <topology evidence="1">Multi-pass membrane protein</topology>
    </subcellularLocation>
</comment>
<keyword evidence="4 6" id="KW-1133">Transmembrane helix</keyword>
<organism evidence="7 8">
    <name type="scientific">Thalictrum thalictroides</name>
    <name type="common">Rue-anemone</name>
    <name type="synonym">Anemone thalictroides</name>
    <dbReference type="NCBI Taxonomy" id="46969"/>
    <lineage>
        <taxon>Eukaryota</taxon>
        <taxon>Viridiplantae</taxon>
        <taxon>Streptophyta</taxon>
        <taxon>Embryophyta</taxon>
        <taxon>Tracheophyta</taxon>
        <taxon>Spermatophyta</taxon>
        <taxon>Magnoliopsida</taxon>
        <taxon>Ranunculales</taxon>
        <taxon>Ranunculaceae</taxon>
        <taxon>Thalictroideae</taxon>
        <taxon>Thalictrum</taxon>
    </lineage>
</organism>
<feature type="transmembrane region" description="Helical" evidence="6">
    <location>
        <begin position="204"/>
        <end position="229"/>
    </location>
</feature>
<feature type="transmembrane region" description="Helical" evidence="6">
    <location>
        <begin position="162"/>
        <end position="183"/>
    </location>
</feature>
<dbReference type="InterPro" id="IPR001708">
    <property type="entry name" value="YidC/ALB3/OXA1/COX18"/>
</dbReference>
<dbReference type="PANTHER" id="PTHR12428">
    <property type="entry name" value="OXA1"/>
    <property type="match status" value="1"/>
</dbReference>
<comment type="caution">
    <text evidence="7">The sequence shown here is derived from an EMBL/GenBank/DDBJ whole genome shotgun (WGS) entry which is preliminary data.</text>
</comment>
<dbReference type="InterPro" id="IPR019734">
    <property type="entry name" value="TPR_rpt"/>
</dbReference>
<dbReference type="GO" id="GO:0005743">
    <property type="term" value="C:mitochondrial inner membrane"/>
    <property type="evidence" value="ECO:0007669"/>
    <property type="project" value="TreeGrafter"/>
</dbReference>
<evidence type="ECO:0000256" key="2">
    <source>
        <dbReference type="ARBA" id="ARBA00010583"/>
    </source>
</evidence>
<dbReference type="Pfam" id="PF13181">
    <property type="entry name" value="TPR_8"/>
    <property type="match status" value="1"/>
</dbReference>
<feature type="transmembrane region" description="Helical" evidence="6">
    <location>
        <begin position="111"/>
        <end position="130"/>
    </location>
</feature>